<dbReference type="InterPro" id="IPR023546">
    <property type="entry name" value="MGMT"/>
</dbReference>
<dbReference type="InterPro" id="IPR036388">
    <property type="entry name" value="WH-like_DNA-bd_sf"/>
</dbReference>
<dbReference type="GO" id="GO:0003908">
    <property type="term" value="F:methylated-DNA-[protein]-cysteine S-methyltransferase activity"/>
    <property type="evidence" value="ECO:0007669"/>
    <property type="project" value="UniProtKB-UniRule"/>
</dbReference>
<dbReference type="Gene3D" id="1.10.10.10">
    <property type="entry name" value="Winged helix-like DNA-binding domain superfamily/Winged helix DNA-binding domain"/>
    <property type="match status" value="1"/>
</dbReference>
<dbReference type="InterPro" id="IPR008332">
    <property type="entry name" value="MethylG_MeTrfase_N"/>
</dbReference>
<comment type="miscellaneous">
    <text evidence="9">This enzyme catalyzes only one turnover and therefore is not strictly catalytic. According to one definition, an enzyme is a biocatalyst that acts repeatedly and over many reaction cycles.</text>
</comment>
<dbReference type="PANTHER" id="PTHR10815">
    <property type="entry name" value="METHYLATED-DNA--PROTEIN-CYSTEINE METHYLTRANSFERASE"/>
    <property type="match status" value="1"/>
</dbReference>
<dbReference type="InterPro" id="IPR014048">
    <property type="entry name" value="MethylDNA_cys_MeTrfase_DNA-bd"/>
</dbReference>
<dbReference type="EMBL" id="FNGA01000002">
    <property type="protein sequence ID" value="SDK88760.1"/>
    <property type="molecule type" value="Genomic_DNA"/>
</dbReference>
<keyword evidence="6 9" id="KW-0227">DNA damage</keyword>
<dbReference type="Pfam" id="PF01035">
    <property type="entry name" value="DNA_binding_1"/>
    <property type="match status" value="1"/>
</dbReference>
<feature type="domain" description="Methylguanine DNA methyltransferase ribonuclease-like" evidence="11">
    <location>
        <begin position="2"/>
        <end position="73"/>
    </location>
</feature>
<dbReference type="GO" id="GO:0032259">
    <property type="term" value="P:methylation"/>
    <property type="evidence" value="ECO:0007669"/>
    <property type="project" value="UniProtKB-KW"/>
</dbReference>
<keyword evidence="13" id="KW-1185">Reference proteome</keyword>
<dbReference type="RefSeq" id="WP_092159875.1">
    <property type="nucleotide sequence ID" value="NZ_FNGA01000002.1"/>
</dbReference>
<comment type="subcellular location">
    <subcellularLocation>
        <location evidence="9">Cytoplasm</location>
    </subcellularLocation>
</comment>
<dbReference type="InterPro" id="IPR036631">
    <property type="entry name" value="MGMT_N_sf"/>
</dbReference>
<name>A0A1G9FK56_9BACT</name>
<evidence type="ECO:0000313" key="13">
    <source>
        <dbReference type="Proteomes" id="UP000199053"/>
    </source>
</evidence>
<accession>A0A1G9FK56</accession>
<comment type="similarity">
    <text evidence="2 9">Belongs to the MGMT family.</text>
</comment>
<proteinExistence type="inferred from homology"/>
<evidence type="ECO:0000256" key="7">
    <source>
        <dbReference type="ARBA" id="ARBA00023204"/>
    </source>
</evidence>
<comment type="function">
    <text evidence="9">Involved in the cellular defense against the biological effects of O6-methylguanine (O6-MeG) and O4-methylthymine (O4-MeT) in DNA. Repairs the methylated nucleobase in DNA by stoichiometrically transferring the methyl group to a cysteine residue in the enzyme. This is a suicide reaction: the enzyme is irreversibly inactivated.</text>
</comment>
<dbReference type="Proteomes" id="UP000199053">
    <property type="component" value="Unassembled WGS sequence"/>
</dbReference>
<dbReference type="SUPFAM" id="SSF53155">
    <property type="entry name" value="Methylated DNA-protein cysteine methyltransferase domain"/>
    <property type="match status" value="1"/>
</dbReference>
<evidence type="ECO:0000256" key="2">
    <source>
        <dbReference type="ARBA" id="ARBA00008711"/>
    </source>
</evidence>
<dbReference type="InterPro" id="IPR036217">
    <property type="entry name" value="MethylDNA_cys_MeTrfase_DNAb"/>
</dbReference>
<dbReference type="FunFam" id="1.10.10.10:FF:000214">
    <property type="entry name" value="Methylated-DNA--protein-cysteine methyltransferase"/>
    <property type="match status" value="1"/>
</dbReference>
<evidence type="ECO:0000256" key="3">
    <source>
        <dbReference type="ARBA" id="ARBA00022490"/>
    </source>
</evidence>
<feature type="active site" description="Nucleophile; methyl group acceptor" evidence="9">
    <location>
        <position position="129"/>
    </location>
</feature>
<evidence type="ECO:0000256" key="4">
    <source>
        <dbReference type="ARBA" id="ARBA00022603"/>
    </source>
</evidence>
<evidence type="ECO:0000256" key="1">
    <source>
        <dbReference type="ARBA" id="ARBA00001286"/>
    </source>
</evidence>
<evidence type="ECO:0000256" key="6">
    <source>
        <dbReference type="ARBA" id="ARBA00022763"/>
    </source>
</evidence>
<comment type="catalytic activity">
    <reaction evidence="8 9">
        <text>a 6-O-methyl-2'-deoxyguanosine in DNA + L-cysteinyl-[protein] = S-methyl-L-cysteinyl-[protein] + a 2'-deoxyguanosine in DNA</text>
        <dbReference type="Rhea" id="RHEA:24000"/>
        <dbReference type="Rhea" id="RHEA-COMP:10131"/>
        <dbReference type="Rhea" id="RHEA-COMP:10132"/>
        <dbReference type="Rhea" id="RHEA-COMP:11367"/>
        <dbReference type="Rhea" id="RHEA-COMP:11368"/>
        <dbReference type="ChEBI" id="CHEBI:29950"/>
        <dbReference type="ChEBI" id="CHEBI:82612"/>
        <dbReference type="ChEBI" id="CHEBI:85445"/>
        <dbReference type="ChEBI" id="CHEBI:85448"/>
        <dbReference type="EC" id="2.1.1.63"/>
    </reaction>
</comment>
<dbReference type="Gene3D" id="3.30.160.70">
    <property type="entry name" value="Methylated DNA-protein cysteine methyltransferase domain"/>
    <property type="match status" value="1"/>
</dbReference>
<dbReference type="PROSITE" id="PS00374">
    <property type="entry name" value="MGMT"/>
    <property type="match status" value="1"/>
</dbReference>
<dbReference type="GO" id="GO:0006307">
    <property type="term" value="P:DNA alkylation repair"/>
    <property type="evidence" value="ECO:0007669"/>
    <property type="project" value="UniProtKB-UniRule"/>
</dbReference>
<dbReference type="AlphaFoldDB" id="A0A1G9FK56"/>
<dbReference type="HAMAP" id="MF_00772">
    <property type="entry name" value="OGT"/>
    <property type="match status" value="1"/>
</dbReference>
<keyword evidence="3 9" id="KW-0963">Cytoplasm</keyword>
<evidence type="ECO:0000256" key="5">
    <source>
        <dbReference type="ARBA" id="ARBA00022679"/>
    </source>
</evidence>
<evidence type="ECO:0000256" key="8">
    <source>
        <dbReference type="ARBA" id="ARBA00049348"/>
    </source>
</evidence>
<keyword evidence="4 9" id="KW-0489">Methyltransferase</keyword>
<dbReference type="GO" id="GO:0005737">
    <property type="term" value="C:cytoplasm"/>
    <property type="evidence" value="ECO:0007669"/>
    <property type="project" value="UniProtKB-SubCell"/>
</dbReference>
<evidence type="ECO:0000259" key="11">
    <source>
        <dbReference type="Pfam" id="PF02870"/>
    </source>
</evidence>
<evidence type="ECO:0000256" key="9">
    <source>
        <dbReference type="HAMAP-Rule" id="MF_00772"/>
    </source>
</evidence>
<evidence type="ECO:0000259" key="10">
    <source>
        <dbReference type="Pfam" id="PF01035"/>
    </source>
</evidence>
<comment type="catalytic activity">
    <reaction evidence="1 9">
        <text>a 4-O-methyl-thymidine in DNA + L-cysteinyl-[protein] = a thymidine in DNA + S-methyl-L-cysteinyl-[protein]</text>
        <dbReference type="Rhea" id="RHEA:53428"/>
        <dbReference type="Rhea" id="RHEA-COMP:10131"/>
        <dbReference type="Rhea" id="RHEA-COMP:10132"/>
        <dbReference type="Rhea" id="RHEA-COMP:13555"/>
        <dbReference type="Rhea" id="RHEA-COMP:13556"/>
        <dbReference type="ChEBI" id="CHEBI:29950"/>
        <dbReference type="ChEBI" id="CHEBI:82612"/>
        <dbReference type="ChEBI" id="CHEBI:137386"/>
        <dbReference type="ChEBI" id="CHEBI:137387"/>
        <dbReference type="EC" id="2.1.1.63"/>
    </reaction>
</comment>
<dbReference type="EC" id="2.1.1.63" evidence="9"/>
<keyword evidence="5 9" id="KW-0808">Transferase</keyword>
<dbReference type="Pfam" id="PF02870">
    <property type="entry name" value="Methyltransf_1N"/>
    <property type="match status" value="1"/>
</dbReference>
<dbReference type="PANTHER" id="PTHR10815:SF5">
    <property type="entry name" value="METHYLATED-DNA--PROTEIN-CYSTEINE METHYLTRANSFERASE"/>
    <property type="match status" value="1"/>
</dbReference>
<gene>
    <name evidence="12" type="ORF">SAMN05660337_1581</name>
</gene>
<dbReference type="OrthoDB" id="9802228at2"/>
<dbReference type="NCBIfam" id="TIGR00589">
    <property type="entry name" value="ogt"/>
    <property type="match status" value="1"/>
</dbReference>
<dbReference type="STRING" id="246191.SAMN05660337_1581"/>
<organism evidence="12 13">
    <name type="scientific">Maridesulfovibrio ferrireducens</name>
    <dbReference type="NCBI Taxonomy" id="246191"/>
    <lineage>
        <taxon>Bacteria</taxon>
        <taxon>Pseudomonadati</taxon>
        <taxon>Thermodesulfobacteriota</taxon>
        <taxon>Desulfovibrionia</taxon>
        <taxon>Desulfovibrionales</taxon>
        <taxon>Desulfovibrionaceae</taxon>
        <taxon>Maridesulfovibrio</taxon>
    </lineage>
</organism>
<evidence type="ECO:0000313" key="12">
    <source>
        <dbReference type="EMBL" id="SDK88760.1"/>
    </source>
</evidence>
<sequence>MIYYTQFKTRLWEIILVGNELGLSNLHMVTEAGKRNFEISDKWQRNDSFFETIKEQILEYFAGQRKQFDITLNPQGTDFQKRVWEQLYAIPFGEIRTYKDIAIAIGNKKACRAVGMANSKNPLPLIVPCHRVIGSNGKLTGFAHGLKAKEQLLKLENYPE</sequence>
<reference evidence="13" key="1">
    <citation type="submission" date="2016-10" db="EMBL/GenBank/DDBJ databases">
        <authorList>
            <person name="Varghese N."/>
            <person name="Submissions S."/>
        </authorList>
    </citation>
    <scope>NUCLEOTIDE SEQUENCE [LARGE SCALE GENOMIC DNA]</scope>
    <source>
        <strain evidence="13">DSM 16995</strain>
    </source>
</reference>
<dbReference type="InterPro" id="IPR001497">
    <property type="entry name" value="MethylDNA_cys_MeTrfase_AS"/>
</dbReference>
<keyword evidence="7 9" id="KW-0234">DNA repair</keyword>
<feature type="domain" description="Methylated-DNA-[protein]-cysteine S-methyltransferase DNA binding" evidence="10">
    <location>
        <begin position="78"/>
        <end position="157"/>
    </location>
</feature>
<protein>
    <recommendedName>
        <fullName evidence="9">Methylated-DNA--protein-cysteine methyltransferase</fullName>
        <ecNumber evidence="9">2.1.1.63</ecNumber>
    </recommendedName>
    <alternativeName>
        <fullName evidence="9">6-O-methylguanine-DNA methyltransferase</fullName>
        <shortName evidence="9">MGMT</shortName>
    </alternativeName>
    <alternativeName>
        <fullName evidence="9">O-6-methylguanine-DNA-alkyltransferase</fullName>
    </alternativeName>
</protein>
<dbReference type="CDD" id="cd06445">
    <property type="entry name" value="ATase"/>
    <property type="match status" value="1"/>
</dbReference>
<dbReference type="SUPFAM" id="SSF46767">
    <property type="entry name" value="Methylated DNA-protein cysteine methyltransferase, C-terminal domain"/>
    <property type="match status" value="1"/>
</dbReference>